<dbReference type="InterPro" id="IPR042094">
    <property type="entry name" value="T2SS_GspF_sf"/>
</dbReference>
<proteinExistence type="predicted"/>
<feature type="transmembrane region" description="Helical" evidence="6">
    <location>
        <begin position="131"/>
        <end position="149"/>
    </location>
</feature>
<comment type="subcellular location">
    <subcellularLocation>
        <location evidence="1">Cell membrane</location>
        <topology evidence="1">Multi-pass membrane protein</topology>
    </subcellularLocation>
</comment>
<evidence type="ECO:0000256" key="4">
    <source>
        <dbReference type="ARBA" id="ARBA00022989"/>
    </source>
</evidence>
<feature type="transmembrane region" description="Helical" evidence="6">
    <location>
        <begin position="308"/>
        <end position="327"/>
    </location>
</feature>
<dbReference type="PANTHER" id="PTHR35007:SF1">
    <property type="entry name" value="PILUS ASSEMBLY PROTEIN"/>
    <property type="match status" value="1"/>
</dbReference>
<evidence type="ECO:0000313" key="9">
    <source>
        <dbReference type="Proteomes" id="UP000617355"/>
    </source>
</evidence>
<sequence length="335" mass="36076">MAEDMAQFDLSLLILPLVALAVAGLMLTLFLPLIEARERRQRRISLALGAGRSESGPAAVGGKAATRRKAIEKTLKEIEERHKARRNQRRRPGLERRLREAGLGWKPFGYWLICAVTGAAAFAISLGTGPLIAVGIGLAAGLGLPHLYVEFLLRRRLAAFAAGFPDVIDVIVRGVRAGRPLADCLAIVAADTEEPIRSEFRLVVEDQSVGVPVQEAVDRLAHRVPLQEVGFLAIVVSIQNRAGGSLTEALSNLSTVLRGRRQLHAKVKSMSAEAKTSAGIIGSLPVIVAGLVHLTSPEYLAVLYQTNLGLTVLAACATWMAIGVFVMRQMINFDM</sequence>
<feature type="transmembrane region" description="Helical" evidence="6">
    <location>
        <begin position="108"/>
        <end position="125"/>
    </location>
</feature>
<name>A0ABQ1QJS2_9RHOB</name>
<dbReference type="EMBL" id="BMGI01000001">
    <property type="protein sequence ID" value="GGD28535.1"/>
    <property type="molecule type" value="Genomic_DNA"/>
</dbReference>
<evidence type="ECO:0000313" key="8">
    <source>
        <dbReference type="EMBL" id="GGD28535.1"/>
    </source>
</evidence>
<evidence type="ECO:0000256" key="6">
    <source>
        <dbReference type="SAM" id="Phobius"/>
    </source>
</evidence>
<keyword evidence="4 6" id="KW-1133">Transmembrane helix</keyword>
<dbReference type="Pfam" id="PF00482">
    <property type="entry name" value="T2SSF"/>
    <property type="match status" value="1"/>
</dbReference>
<organism evidence="8 9">
    <name type="scientific">Sinisalibacter lacisalsi</name>
    <dbReference type="NCBI Taxonomy" id="1526570"/>
    <lineage>
        <taxon>Bacteria</taxon>
        <taxon>Pseudomonadati</taxon>
        <taxon>Pseudomonadota</taxon>
        <taxon>Alphaproteobacteria</taxon>
        <taxon>Rhodobacterales</taxon>
        <taxon>Roseobacteraceae</taxon>
        <taxon>Sinisalibacter</taxon>
    </lineage>
</organism>
<feature type="transmembrane region" description="Helical" evidence="6">
    <location>
        <begin position="12"/>
        <end position="34"/>
    </location>
</feature>
<evidence type="ECO:0000256" key="2">
    <source>
        <dbReference type="ARBA" id="ARBA00022475"/>
    </source>
</evidence>
<gene>
    <name evidence="8" type="primary">tadB1</name>
    <name evidence="8" type="ORF">GCM10011358_10820</name>
</gene>
<keyword evidence="5 6" id="KW-0472">Membrane</keyword>
<feature type="domain" description="Type II secretion system protein GspF" evidence="7">
    <location>
        <begin position="169"/>
        <end position="291"/>
    </location>
</feature>
<evidence type="ECO:0000256" key="1">
    <source>
        <dbReference type="ARBA" id="ARBA00004651"/>
    </source>
</evidence>
<reference evidence="9" key="1">
    <citation type="journal article" date="2019" name="Int. J. Syst. Evol. Microbiol.">
        <title>The Global Catalogue of Microorganisms (GCM) 10K type strain sequencing project: providing services to taxonomists for standard genome sequencing and annotation.</title>
        <authorList>
            <consortium name="The Broad Institute Genomics Platform"/>
            <consortium name="The Broad Institute Genome Sequencing Center for Infectious Disease"/>
            <person name="Wu L."/>
            <person name="Ma J."/>
        </authorList>
    </citation>
    <scope>NUCLEOTIDE SEQUENCE [LARGE SCALE GENOMIC DNA]</scope>
    <source>
        <strain evidence="9">CGMCC 1.12922</strain>
    </source>
</reference>
<protein>
    <submittedName>
        <fullName evidence="8">Pilus assembly protein</fullName>
    </submittedName>
</protein>
<keyword evidence="9" id="KW-1185">Reference proteome</keyword>
<dbReference type="Gene3D" id="1.20.81.30">
    <property type="entry name" value="Type II secretion system (T2SS), domain F"/>
    <property type="match status" value="1"/>
</dbReference>
<keyword evidence="2" id="KW-1003">Cell membrane</keyword>
<feature type="transmembrane region" description="Helical" evidence="6">
    <location>
        <begin position="276"/>
        <end position="296"/>
    </location>
</feature>
<dbReference type="Proteomes" id="UP000617355">
    <property type="component" value="Unassembled WGS sequence"/>
</dbReference>
<accession>A0ABQ1QJS2</accession>
<dbReference type="InterPro" id="IPR018076">
    <property type="entry name" value="T2SS_GspF_dom"/>
</dbReference>
<evidence type="ECO:0000256" key="5">
    <source>
        <dbReference type="ARBA" id="ARBA00023136"/>
    </source>
</evidence>
<keyword evidence="3 6" id="KW-0812">Transmembrane</keyword>
<evidence type="ECO:0000256" key="3">
    <source>
        <dbReference type="ARBA" id="ARBA00022692"/>
    </source>
</evidence>
<evidence type="ECO:0000259" key="7">
    <source>
        <dbReference type="Pfam" id="PF00482"/>
    </source>
</evidence>
<dbReference type="PANTHER" id="PTHR35007">
    <property type="entry name" value="INTEGRAL MEMBRANE PROTEIN-RELATED"/>
    <property type="match status" value="1"/>
</dbReference>
<comment type="caution">
    <text evidence="8">The sequence shown here is derived from an EMBL/GenBank/DDBJ whole genome shotgun (WGS) entry which is preliminary data.</text>
</comment>